<evidence type="ECO:0000256" key="5">
    <source>
        <dbReference type="ARBA" id="ARBA00022946"/>
    </source>
</evidence>
<organism evidence="8 9">
    <name type="scientific">Dovyalis caffra</name>
    <dbReference type="NCBI Taxonomy" id="77055"/>
    <lineage>
        <taxon>Eukaryota</taxon>
        <taxon>Viridiplantae</taxon>
        <taxon>Streptophyta</taxon>
        <taxon>Embryophyta</taxon>
        <taxon>Tracheophyta</taxon>
        <taxon>Spermatophyta</taxon>
        <taxon>Magnoliopsida</taxon>
        <taxon>eudicotyledons</taxon>
        <taxon>Gunneridae</taxon>
        <taxon>Pentapetalae</taxon>
        <taxon>rosids</taxon>
        <taxon>fabids</taxon>
        <taxon>Malpighiales</taxon>
        <taxon>Salicaceae</taxon>
        <taxon>Flacourtieae</taxon>
        <taxon>Dovyalis</taxon>
    </lineage>
</organism>
<keyword evidence="4" id="KW-0521">NADP</keyword>
<dbReference type="Proteomes" id="UP001314170">
    <property type="component" value="Unassembled WGS sequence"/>
</dbReference>
<dbReference type="InterPro" id="IPR020471">
    <property type="entry name" value="AKR"/>
</dbReference>
<proteinExistence type="predicted"/>
<evidence type="ECO:0000313" key="8">
    <source>
        <dbReference type="EMBL" id="CAK7346629.1"/>
    </source>
</evidence>
<gene>
    <name evidence="8" type="ORF">DCAF_LOCUS19306</name>
</gene>
<dbReference type="Pfam" id="PF00248">
    <property type="entry name" value="Aldo_ket_red"/>
    <property type="match status" value="1"/>
</dbReference>
<comment type="caution">
    <text evidence="8">The sequence shown here is derived from an EMBL/GenBank/DDBJ whole genome shotgun (WGS) entry which is preliminary data.</text>
</comment>
<sequence>MAMAMNVSSLCFCVQSNRRFVNRVRAVASEEFTASKMKEDKVKLGGSDLEVTRLGIGAWSWGDTSYWNNFEWDDRKMKAAKAAFDTSVDCGITFFDTAEVYGSRFAFGAINSETLLGRFVKERKVKDPEVEIAVATKYAALPWRLGRQSVLNALKDSLNRLELSSVELYQLHWPGIWGNEGYIDGLGDAVEKGLVKAVGVSNYSESRLRDAYERLKKRGIPLASNQVNYSLIYRAPEENGVKAACDELGVTLIAYSPIAQGVLTGKYTPENPPTGPRGRIYTPEFLTKLQPLLNRIKEIGENYSKTNTQVVLNWLVAQENVVPIPGAKNAEQAEEFAGALGWRLNSEEIDELRSLALEIKPVVGFPVEKLSDNCWQKRAFVGRLIGKRCMLSIESLFPCGIQLEFPSTRGIRISNFVSVLVMMSLSYVGRAFEWFAEVQYRCRVPCVSGCHWHLPIDRKMLVGICGYPSYDLLVYCICLGVRTLPYML</sequence>
<dbReference type="InterPro" id="IPR018170">
    <property type="entry name" value="Aldo/ket_reductase_CS"/>
</dbReference>
<dbReference type="PROSITE" id="PS00062">
    <property type="entry name" value="ALDOKETO_REDUCTASE_2"/>
    <property type="match status" value="1"/>
</dbReference>
<evidence type="ECO:0000256" key="3">
    <source>
        <dbReference type="ARBA" id="ARBA00022640"/>
    </source>
</evidence>
<dbReference type="InterPro" id="IPR023210">
    <property type="entry name" value="NADP_OxRdtase_dom"/>
</dbReference>
<evidence type="ECO:0000256" key="2">
    <source>
        <dbReference type="ARBA" id="ARBA00022528"/>
    </source>
</evidence>
<dbReference type="InterPro" id="IPR036812">
    <property type="entry name" value="NAD(P)_OxRdtase_dom_sf"/>
</dbReference>
<keyword evidence="3" id="KW-0934">Plastid</keyword>
<evidence type="ECO:0000256" key="6">
    <source>
        <dbReference type="ARBA" id="ARBA00023002"/>
    </source>
</evidence>
<evidence type="ECO:0000256" key="4">
    <source>
        <dbReference type="ARBA" id="ARBA00022857"/>
    </source>
</evidence>
<name>A0AAV1S5A7_9ROSI</name>
<dbReference type="EMBL" id="CAWUPB010001173">
    <property type="protein sequence ID" value="CAK7346629.1"/>
    <property type="molecule type" value="Genomic_DNA"/>
</dbReference>
<dbReference type="SUPFAM" id="SSF51430">
    <property type="entry name" value="NAD(P)-linked oxidoreductase"/>
    <property type="match status" value="1"/>
</dbReference>
<dbReference type="GO" id="GO:0009507">
    <property type="term" value="C:chloroplast"/>
    <property type="evidence" value="ECO:0007669"/>
    <property type="project" value="UniProtKB-SubCell"/>
</dbReference>
<keyword evidence="5" id="KW-0809">Transit peptide</keyword>
<dbReference type="CDD" id="cd19093">
    <property type="entry name" value="AKR_AtPLR-like"/>
    <property type="match status" value="1"/>
</dbReference>
<dbReference type="Gene3D" id="3.20.20.100">
    <property type="entry name" value="NADP-dependent oxidoreductase domain"/>
    <property type="match status" value="1"/>
</dbReference>
<keyword evidence="6" id="KW-0560">Oxidoreductase</keyword>
<keyword evidence="9" id="KW-1185">Reference proteome</keyword>
<dbReference type="GO" id="GO:0016491">
    <property type="term" value="F:oxidoreductase activity"/>
    <property type="evidence" value="ECO:0007669"/>
    <property type="project" value="UniProtKB-KW"/>
</dbReference>
<dbReference type="AlphaFoldDB" id="A0AAV1S5A7"/>
<keyword evidence="2" id="KW-0150">Chloroplast</keyword>
<dbReference type="PANTHER" id="PTHR43625:SF88">
    <property type="entry name" value="OS07G0143000 PROTEIN"/>
    <property type="match status" value="1"/>
</dbReference>
<reference evidence="8 9" key="1">
    <citation type="submission" date="2024-01" db="EMBL/GenBank/DDBJ databases">
        <authorList>
            <person name="Waweru B."/>
        </authorList>
    </citation>
    <scope>NUCLEOTIDE SEQUENCE [LARGE SCALE GENOMIC DNA]</scope>
</reference>
<protein>
    <recommendedName>
        <fullName evidence="7">NADP-dependent oxidoreductase domain-containing protein</fullName>
    </recommendedName>
</protein>
<evidence type="ECO:0000256" key="1">
    <source>
        <dbReference type="ARBA" id="ARBA00004229"/>
    </source>
</evidence>
<dbReference type="InterPro" id="IPR050791">
    <property type="entry name" value="Aldo-Keto_reductase"/>
</dbReference>
<comment type="subcellular location">
    <subcellularLocation>
        <location evidence="1">Plastid</location>
        <location evidence="1">Chloroplast</location>
    </subcellularLocation>
</comment>
<evidence type="ECO:0000313" key="9">
    <source>
        <dbReference type="Proteomes" id="UP001314170"/>
    </source>
</evidence>
<evidence type="ECO:0000259" key="7">
    <source>
        <dbReference type="Pfam" id="PF00248"/>
    </source>
</evidence>
<feature type="domain" description="NADP-dependent oxidoreductase" evidence="7">
    <location>
        <begin position="53"/>
        <end position="355"/>
    </location>
</feature>
<accession>A0AAV1S5A7</accession>
<dbReference type="PANTHER" id="PTHR43625">
    <property type="entry name" value="AFLATOXIN B1 ALDEHYDE REDUCTASE"/>
    <property type="match status" value="1"/>
</dbReference>
<dbReference type="PRINTS" id="PR00069">
    <property type="entry name" value="ALDKETRDTASE"/>
</dbReference>
<dbReference type="FunFam" id="3.20.20.100:FF:000043">
    <property type="entry name" value="Pyridoxal reductase, chloroplastic"/>
    <property type="match status" value="1"/>
</dbReference>